<evidence type="ECO:0000313" key="12">
    <source>
        <dbReference type="Proteomes" id="UP000448943"/>
    </source>
</evidence>
<evidence type="ECO:0000256" key="1">
    <source>
        <dbReference type="ARBA" id="ARBA00002254"/>
    </source>
</evidence>
<comment type="function">
    <text evidence="1 10">Controls the rotational direction of flagella during chemotaxis.</text>
</comment>
<dbReference type="OrthoDB" id="2664574at2"/>
<dbReference type="EMBL" id="SIJB01000001">
    <property type="protein sequence ID" value="NBI27369.1"/>
    <property type="molecule type" value="Genomic_DNA"/>
</dbReference>
<keyword evidence="5 10" id="KW-0145">Chemotaxis</keyword>
<proteinExistence type="inferred from homology"/>
<keyword evidence="6 10" id="KW-0812">Transmembrane</keyword>
<evidence type="ECO:0000256" key="2">
    <source>
        <dbReference type="ARBA" id="ARBA00004162"/>
    </source>
</evidence>
<feature type="transmembrane region" description="Helical" evidence="10">
    <location>
        <begin position="6"/>
        <end position="27"/>
    </location>
</feature>
<dbReference type="GO" id="GO:0071978">
    <property type="term" value="P:bacterial-type flagellum-dependent swarming motility"/>
    <property type="evidence" value="ECO:0007669"/>
    <property type="project" value="TreeGrafter"/>
</dbReference>
<dbReference type="Pfam" id="PF03748">
    <property type="entry name" value="FliL"/>
    <property type="match status" value="1"/>
</dbReference>
<keyword evidence="7 10" id="KW-0283">Flagellar rotation</keyword>
<evidence type="ECO:0000256" key="6">
    <source>
        <dbReference type="ARBA" id="ARBA00022692"/>
    </source>
</evidence>
<reference evidence="11 12" key="1">
    <citation type="submission" date="2019-01" db="EMBL/GenBank/DDBJ databases">
        <title>Chengkuizengella sp. nov., isolated from deep-sea sediment of East Pacific Ocean.</title>
        <authorList>
            <person name="Yang J."/>
            <person name="Lai Q."/>
            <person name="Shao Z."/>
        </authorList>
    </citation>
    <scope>NUCLEOTIDE SEQUENCE [LARGE SCALE GENOMIC DNA]</scope>
    <source>
        <strain evidence="11 12">YPA3-1-1</strain>
    </source>
</reference>
<evidence type="ECO:0000256" key="7">
    <source>
        <dbReference type="ARBA" id="ARBA00022779"/>
    </source>
</evidence>
<accession>A0A6N9PV20</accession>
<dbReference type="PANTHER" id="PTHR35091:SF2">
    <property type="entry name" value="FLAGELLAR PROTEIN FLIL"/>
    <property type="match status" value="1"/>
</dbReference>
<gene>
    <name evidence="11" type="ORF">ERL59_00105</name>
</gene>
<keyword evidence="8 10" id="KW-1133">Transmembrane helix</keyword>
<dbReference type="Proteomes" id="UP000448943">
    <property type="component" value="Unassembled WGS sequence"/>
</dbReference>
<comment type="subcellular location">
    <subcellularLocation>
        <location evidence="2">Cell membrane</location>
        <topology evidence="2">Single-pass membrane protein</topology>
    </subcellularLocation>
</comment>
<evidence type="ECO:0000256" key="8">
    <source>
        <dbReference type="ARBA" id="ARBA00022989"/>
    </source>
</evidence>
<evidence type="ECO:0000256" key="10">
    <source>
        <dbReference type="RuleBase" id="RU364125"/>
    </source>
</evidence>
<dbReference type="InterPro" id="IPR005503">
    <property type="entry name" value="FliL"/>
</dbReference>
<evidence type="ECO:0000313" key="11">
    <source>
        <dbReference type="EMBL" id="NBI27369.1"/>
    </source>
</evidence>
<comment type="caution">
    <text evidence="11">The sequence shown here is derived from an EMBL/GenBank/DDBJ whole genome shotgun (WGS) entry which is preliminary data.</text>
</comment>
<dbReference type="AlphaFoldDB" id="A0A6N9PV20"/>
<dbReference type="GO" id="GO:0006935">
    <property type="term" value="P:chemotaxis"/>
    <property type="evidence" value="ECO:0007669"/>
    <property type="project" value="UniProtKB-KW"/>
</dbReference>
<evidence type="ECO:0000256" key="3">
    <source>
        <dbReference type="ARBA" id="ARBA00008281"/>
    </source>
</evidence>
<dbReference type="PANTHER" id="PTHR35091">
    <property type="entry name" value="FLAGELLAR PROTEIN FLIL"/>
    <property type="match status" value="1"/>
</dbReference>
<keyword evidence="9 10" id="KW-0472">Membrane</keyword>
<evidence type="ECO:0000256" key="9">
    <source>
        <dbReference type="ARBA" id="ARBA00023136"/>
    </source>
</evidence>
<evidence type="ECO:0000256" key="5">
    <source>
        <dbReference type="ARBA" id="ARBA00022500"/>
    </source>
</evidence>
<comment type="similarity">
    <text evidence="3 10">Belongs to the FliL family.</text>
</comment>
<evidence type="ECO:0000256" key="4">
    <source>
        <dbReference type="ARBA" id="ARBA00022475"/>
    </source>
</evidence>
<keyword evidence="12" id="KW-1185">Reference proteome</keyword>
<dbReference type="GO" id="GO:0005886">
    <property type="term" value="C:plasma membrane"/>
    <property type="evidence" value="ECO:0007669"/>
    <property type="project" value="UniProtKB-SubCell"/>
</dbReference>
<dbReference type="GO" id="GO:0009425">
    <property type="term" value="C:bacterial-type flagellum basal body"/>
    <property type="evidence" value="ECO:0007669"/>
    <property type="project" value="InterPro"/>
</dbReference>
<name>A0A6N9PV20_9BACL</name>
<sequence>MSRNLLFSLIFILVFITLIILSAFIFWDWVKKEPLSSENPSAQEIQELTVFMDDVTTNLSDLNYLIRISFAFQLDNKHAKEELEASIHIVESNVIRLLADTKANEMSDSEDLDLIINKLKDIINPILTEGTLEQVHITDRVVSRI</sequence>
<dbReference type="RefSeq" id="WP_160643241.1">
    <property type="nucleotide sequence ID" value="NZ_SIJB01000001.1"/>
</dbReference>
<protein>
    <recommendedName>
        <fullName evidence="10">Flagellar protein FliL</fullName>
    </recommendedName>
</protein>
<organism evidence="11 12">
    <name type="scientific">Chengkuizengella marina</name>
    <dbReference type="NCBI Taxonomy" id="2507566"/>
    <lineage>
        <taxon>Bacteria</taxon>
        <taxon>Bacillati</taxon>
        <taxon>Bacillota</taxon>
        <taxon>Bacilli</taxon>
        <taxon>Bacillales</taxon>
        <taxon>Paenibacillaceae</taxon>
        <taxon>Chengkuizengella</taxon>
    </lineage>
</organism>
<keyword evidence="4 10" id="KW-1003">Cell membrane</keyword>